<keyword evidence="4" id="KW-0521">NADP</keyword>
<evidence type="ECO:0000256" key="4">
    <source>
        <dbReference type="ARBA" id="ARBA00022857"/>
    </source>
</evidence>
<feature type="domain" description="Reticulon" evidence="9">
    <location>
        <begin position="462"/>
        <end position="654"/>
    </location>
</feature>
<keyword evidence="3 8" id="KW-0256">Endoplasmic reticulum</keyword>
<dbReference type="SUPFAM" id="SSF51735">
    <property type="entry name" value="NAD(P)-binding Rossmann-fold domains"/>
    <property type="match status" value="1"/>
</dbReference>
<accession>A0AAV0CQR6</accession>
<keyword evidence="7 8" id="KW-0472">Membrane</keyword>
<keyword evidence="11" id="KW-1185">Reference proteome</keyword>
<evidence type="ECO:0000256" key="6">
    <source>
        <dbReference type="ARBA" id="ARBA00023002"/>
    </source>
</evidence>
<dbReference type="Pfam" id="PF02453">
    <property type="entry name" value="Reticulon"/>
    <property type="match status" value="1"/>
</dbReference>
<reference evidence="10" key="1">
    <citation type="submission" date="2022-07" db="EMBL/GenBank/DDBJ databases">
        <authorList>
            <person name="Macas J."/>
            <person name="Novak P."/>
            <person name="Neumann P."/>
        </authorList>
    </citation>
    <scope>NUCLEOTIDE SEQUENCE</scope>
</reference>
<dbReference type="InterPro" id="IPR036291">
    <property type="entry name" value="NAD(P)-bd_dom_sf"/>
</dbReference>
<comment type="subcellular location">
    <subcellularLocation>
        <location evidence="1 8">Endoplasmic reticulum membrane</location>
        <topology evidence="1 8">Multi-pass membrane protein</topology>
    </subcellularLocation>
</comment>
<dbReference type="EMBL" id="CAMAPF010000043">
    <property type="protein sequence ID" value="CAH9083289.1"/>
    <property type="molecule type" value="Genomic_DNA"/>
</dbReference>
<sequence>MEQPDVPMTCRGDTRQNPSLLILLISESPIVKTFFPSPHYFSTKPIYSLKICTLPALNPFSLQFLCISPYPGGGRTMATDQDGLKSCVVLGGRGFVGRSLVGRLLRLGKWIVRVADSSVSLELDPAEFEADSLLSQALASGRASYHRVDLRDKSQIIKAIEGVSVVFCMDIMDSHPPDLFFCYAVIVQGVKNVIRACQDCKVKQLIYNSCADVVFEKGRDIENGEESLPYAGKFENMLTDLKAQAEALVLNANNVDGLLTCSLRPSYVFGPGDKKLLPMIVKMAKSCWAKFIIGSGNNVLDFTYVENLAHAHICAEEALNSKMTLVAGKAFFINNLEPMKFSSFASLVLEGLGYQRSMFKLPSSMVEYILSVVKRIHSKINSGKLDDYVSVYNFFDLALCSRTFSCSASQKYLRYSRIVPMEEAITLTVKSSSRLAKDSFFARYADHDEETKVHKLLGGGKVAEVLLWRDEKMSFAHFLLCFVIYYWFFLSGRTFISSLAILWLLIAAMLCGYSMLPPVVYGVTVPRISWSCFEISEVDMRNCVSTIGIMWNRMNHGTRLLAQGEDWCTFLKVAGCLYCLRLIASLTLAGSLATALVAAFSVFFIYEQYETEVDGMCHVLFSYGMSGLSSLSRNLPMPLGSILSTFEASIKRRD</sequence>
<dbReference type="InterPro" id="IPR003388">
    <property type="entry name" value="Reticulon"/>
</dbReference>
<keyword evidence="5 8" id="KW-1133">Transmembrane helix</keyword>
<protein>
    <recommendedName>
        <fullName evidence="8">Reticulon-like protein</fullName>
    </recommendedName>
</protein>
<dbReference type="GO" id="GO:0016616">
    <property type="term" value="F:oxidoreductase activity, acting on the CH-OH group of donors, NAD or NADP as acceptor"/>
    <property type="evidence" value="ECO:0007669"/>
    <property type="project" value="InterPro"/>
</dbReference>
<evidence type="ECO:0000313" key="11">
    <source>
        <dbReference type="Proteomes" id="UP001152523"/>
    </source>
</evidence>
<evidence type="ECO:0000256" key="1">
    <source>
        <dbReference type="ARBA" id="ARBA00004477"/>
    </source>
</evidence>
<dbReference type="PANTHER" id="PTHR10366:SF639">
    <property type="entry name" value="3BETA-HYDROXYSTEROID-DEHYDROGENASE_DECARBOXYLASE ISOFORM 3"/>
    <property type="match status" value="1"/>
</dbReference>
<dbReference type="AlphaFoldDB" id="A0AAV0CQR6"/>
<proteinExistence type="predicted"/>
<dbReference type="Proteomes" id="UP001152523">
    <property type="component" value="Unassembled WGS sequence"/>
</dbReference>
<name>A0AAV0CQR6_9ASTE</name>
<comment type="caution">
    <text evidence="10">The sequence shown here is derived from an EMBL/GenBank/DDBJ whole genome shotgun (WGS) entry which is preliminary data.</text>
</comment>
<evidence type="ECO:0000256" key="7">
    <source>
        <dbReference type="ARBA" id="ARBA00023136"/>
    </source>
</evidence>
<evidence type="ECO:0000256" key="5">
    <source>
        <dbReference type="ARBA" id="ARBA00022989"/>
    </source>
</evidence>
<feature type="transmembrane region" description="Helical" evidence="8">
    <location>
        <begin position="496"/>
        <end position="516"/>
    </location>
</feature>
<dbReference type="PROSITE" id="PS50845">
    <property type="entry name" value="RETICULON"/>
    <property type="match status" value="1"/>
</dbReference>
<dbReference type="PANTHER" id="PTHR10366">
    <property type="entry name" value="NAD DEPENDENT EPIMERASE/DEHYDRATASE"/>
    <property type="match status" value="1"/>
</dbReference>
<feature type="transmembrane region" description="Helical" evidence="8">
    <location>
        <begin position="473"/>
        <end position="489"/>
    </location>
</feature>
<dbReference type="GO" id="GO:0006694">
    <property type="term" value="P:steroid biosynthetic process"/>
    <property type="evidence" value="ECO:0007669"/>
    <property type="project" value="InterPro"/>
</dbReference>
<organism evidence="10 11">
    <name type="scientific">Cuscuta epithymum</name>
    <dbReference type="NCBI Taxonomy" id="186058"/>
    <lineage>
        <taxon>Eukaryota</taxon>
        <taxon>Viridiplantae</taxon>
        <taxon>Streptophyta</taxon>
        <taxon>Embryophyta</taxon>
        <taxon>Tracheophyta</taxon>
        <taxon>Spermatophyta</taxon>
        <taxon>Magnoliopsida</taxon>
        <taxon>eudicotyledons</taxon>
        <taxon>Gunneridae</taxon>
        <taxon>Pentapetalae</taxon>
        <taxon>asterids</taxon>
        <taxon>lamiids</taxon>
        <taxon>Solanales</taxon>
        <taxon>Convolvulaceae</taxon>
        <taxon>Cuscuteae</taxon>
        <taxon>Cuscuta</taxon>
        <taxon>Cuscuta subgen. Cuscuta</taxon>
    </lineage>
</organism>
<feature type="transmembrane region" description="Helical" evidence="8">
    <location>
        <begin position="582"/>
        <end position="606"/>
    </location>
</feature>
<dbReference type="Pfam" id="PF01073">
    <property type="entry name" value="3Beta_HSD"/>
    <property type="match status" value="1"/>
</dbReference>
<evidence type="ECO:0000259" key="9">
    <source>
        <dbReference type="PROSITE" id="PS50845"/>
    </source>
</evidence>
<keyword evidence="6" id="KW-0560">Oxidoreductase</keyword>
<evidence type="ECO:0000313" key="10">
    <source>
        <dbReference type="EMBL" id="CAH9083289.1"/>
    </source>
</evidence>
<evidence type="ECO:0000256" key="8">
    <source>
        <dbReference type="RuleBase" id="RU363132"/>
    </source>
</evidence>
<dbReference type="GO" id="GO:0005789">
    <property type="term" value="C:endoplasmic reticulum membrane"/>
    <property type="evidence" value="ECO:0007669"/>
    <property type="project" value="UniProtKB-SubCell"/>
</dbReference>
<dbReference type="InterPro" id="IPR002225">
    <property type="entry name" value="3Beta_OHSteriod_DH/Estase"/>
</dbReference>
<evidence type="ECO:0000256" key="2">
    <source>
        <dbReference type="ARBA" id="ARBA00022692"/>
    </source>
</evidence>
<evidence type="ECO:0000256" key="3">
    <source>
        <dbReference type="ARBA" id="ARBA00022824"/>
    </source>
</evidence>
<keyword evidence="2 8" id="KW-0812">Transmembrane</keyword>
<gene>
    <name evidence="10" type="ORF">CEPIT_LOCUS8489</name>
</gene>
<dbReference type="Gene3D" id="3.40.50.720">
    <property type="entry name" value="NAD(P)-binding Rossmann-like Domain"/>
    <property type="match status" value="1"/>
</dbReference>
<dbReference type="InterPro" id="IPR050425">
    <property type="entry name" value="NAD(P)_dehydrat-like"/>
</dbReference>